<feature type="domain" description="DNA2/NAM7 helicase-like C-terminal" evidence="8">
    <location>
        <begin position="501"/>
        <end position="693"/>
    </location>
</feature>
<gene>
    <name evidence="9" type="ORF">DLM65_05260</name>
</gene>
<evidence type="ECO:0000256" key="1">
    <source>
        <dbReference type="ARBA" id="ARBA00007913"/>
    </source>
</evidence>
<evidence type="ECO:0000256" key="5">
    <source>
        <dbReference type="ARBA" id="ARBA00022840"/>
    </source>
</evidence>
<sequence>MPDGSDAMVVLTTLADGDAKDADPRDLFAQRISEVGHLTVSFGDEEPPQLRVALPDLTLECVPQESPDHDPDHLALRVLSMRPAMDHPDGSKVLTVTARTPIVTSANGVASDTHRLLDWKEASAAAAKSAELYAALKLVDSLEKAERQRAATQRTHFSAAKEYWRCKRCRALWRPADHERCPSCGHEFTDADRRQPEVGKVEFTVPEGEQINLTPDAAVLVEPEDEPNFVGRVSRIDHHRHTVEVTCRTFEHAGSEGTITPSFNKALYQAKRSVLAAIATRDFGVGLLAQLMVTPERVTAPLYAEQEHTHDWLTEGMMANPPQDRAVALLGALAAGEAVFIQGPPGTGKTTVIVEAIKRRLAANPDERILVTSHSNLAVDNALERLAGTPGMRAVRVARAERVHPTVERFRCDDEDDPRLLEANCYFATCATAATSAITDMNFDIVILDEANKARVDEALPALRLGSALALVGDHKQLPPVEDDALYGIVESDEALETLVNRSLFELAWEGRLPESARCLLTIQHRMHPDIAAYVSAASYDGQLQDAPEVQAYSYITRTPFPVALHFVDTEGMRGVRERRGPGGALRNEAEVRVAAQVVRLLDERAPRDMSMAVIAMYAEQVERLRQALGRRRFKRPVKIDTVDSFEGREEDMVVISLVRSNERGRIGFLRVPNRLNVAISRAKHLVACIGDSATLRAGEESMYGELVEAARSTGGWLSALDIVSPGKPQRRRRGAGQTAAPRVGEDGQPLPAVEGEDGAARRRRRRRRRGPAQAGGAPRVPGEAGQPAADGAPPQLGPDGEPLRRRRRRRRRGRGAGGGTPGVGAPPADGASAPVDGSAAPGSLHFGPGGETQSFSPRRRRRRRGGGGGGQGAPGQSADGEAASVEPPPAATG</sequence>
<dbReference type="AlphaFoldDB" id="A0A2W5Z905"/>
<dbReference type="FunFam" id="3.40.50.300:FF:000326">
    <property type="entry name" value="P-loop containing nucleoside triphosphate hydrolase"/>
    <property type="match status" value="1"/>
</dbReference>
<dbReference type="SUPFAM" id="SSF52540">
    <property type="entry name" value="P-loop containing nucleoside triphosphate hydrolases"/>
    <property type="match status" value="1"/>
</dbReference>
<dbReference type="GO" id="GO:0005524">
    <property type="term" value="F:ATP binding"/>
    <property type="evidence" value="ECO:0007669"/>
    <property type="project" value="UniProtKB-KW"/>
</dbReference>
<feature type="compositionally biased region" description="Basic residues" evidence="6">
    <location>
        <begin position="762"/>
        <end position="771"/>
    </location>
</feature>
<dbReference type="CDD" id="cd18808">
    <property type="entry name" value="SF1_C_Upf1"/>
    <property type="match status" value="1"/>
</dbReference>
<feature type="compositionally biased region" description="Low complexity" evidence="6">
    <location>
        <begin position="824"/>
        <end position="835"/>
    </location>
</feature>
<dbReference type="GO" id="GO:0043139">
    <property type="term" value="F:5'-3' DNA helicase activity"/>
    <property type="evidence" value="ECO:0007669"/>
    <property type="project" value="TreeGrafter"/>
</dbReference>
<evidence type="ECO:0000313" key="9">
    <source>
        <dbReference type="EMBL" id="PZR81840.1"/>
    </source>
</evidence>
<dbReference type="Pfam" id="PF13086">
    <property type="entry name" value="AAA_11"/>
    <property type="match status" value="2"/>
</dbReference>
<feature type="compositionally biased region" description="Basic residues" evidence="6">
    <location>
        <begin position="805"/>
        <end position="815"/>
    </location>
</feature>
<dbReference type="Proteomes" id="UP000248724">
    <property type="component" value="Unassembled WGS sequence"/>
</dbReference>
<keyword evidence="4" id="KW-0347">Helicase</keyword>
<dbReference type="PANTHER" id="PTHR43788:SF8">
    <property type="entry name" value="DNA-BINDING PROTEIN SMUBP-2"/>
    <property type="match status" value="1"/>
</dbReference>
<name>A0A2W5Z905_9BACT</name>
<comment type="similarity">
    <text evidence="1">Belongs to the DNA2/NAM7 helicase family.</text>
</comment>
<protein>
    <recommendedName>
        <fullName evidence="11">AAA+ ATPase domain-containing protein</fullName>
    </recommendedName>
</protein>
<dbReference type="InterPro" id="IPR027417">
    <property type="entry name" value="P-loop_NTPase"/>
</dbReference>
<proteinExistence type="inferred from homology"/>
<dbReference type="Pfam" id="PF13087">
    <property type="entry name" value="AAA_12"/>
    <property type="match status" value="1"/>
</dbReference>
<evidence type="ECO:0000259" key="7">
    <source>
        <dbReference type="Pfam" id="PF13086"/>
    </source>
</evidence>
<dbReference type="InterPro" id="IPR041679">
    <property type="entry name" value="DNA2/NAM7-like_C"/>
</dbReference>
<evidence type="ECO:0000256" key="2">
    <source>
        <dbReference type="ARBA" id="ARBA00022741"/>
    </source>
</evidence>
<keyword evidence="3" id="KW-0378">Hydrolase</keyword>
<dbReference type="GO" id="GO:0005694">
    <property type="term" value="C:chromosome"/>
    <property type="evidence" value="ECO:0007669"/>
    <property type="project" value="UniProtKB-ARBA"/>
</dbReference>
<dbReference type="InterPro" id="IPR050534">
    <property type="entry name" value="Coronavir_polyprotein_1ab"/>
</dbReference>
<feature type="compositionally biased region" description="Low complexity" evidence="6">
    <location>
        <begin position="772"/>
        <end position="801"/>
    </location>
</feature>
<dbReference type="Gene3D" id="3.40.50.300">
    <property type="entry name" value="P-loop containing nucleotide triphosphate hydrolases"/>
    <property type="match status" value="3"/>
</dbReference>
<dbReference type="EMBL" id="QHBU01000093">
    <property type="protein sequence ID" value="PZR81840.1"/>
    <property type="molecule type" value="Genomic_DNA"/>
</dbReference>
<evidence type="ECO:0000256" key="6">
    <source>
        <dbReference type="SAM" id="MobiDB-lite"/>
    </source>
</evidence>
<dbReference type="PANTHER" id="PTHR43788">
    <property type="entry name" value="DNA2/NAM7 HELICASE FAMILY MEMBER"/>
    <property type="match status" value="1"/>
</dbReference>
<evidence type="ECO:0000259" key="8">
    <source>
        <dbReference type="Pfam" id="PF13087"/>
    </source>
</evidence>
<evidence type="ECO:0000313" key="10">
    <source>
        <dbReference type="Proteomes" id="UP000248724"/>
    </source>
</evidence>
<evidence type="ECO:0000256" key="3">
    <source>
        <dbReference type="ARBA" id="ARBA00022801"/>
    </source>
</evidence>
<feature type="region of interest" description="Disordered" evidence="6">
    <location>
        <begin position="722"/>
        <end position="894"/>
    </location>
</feature>
<evidence type="ECO:0008006" key="11">
    <source>
        <dbReference type="Google" id="ProtNLM"/>
    </source>
</evidence>
<keyword evidence="5" id="KW-0067">ATP-binding</keyword>
<comment type="caution">
    <text evidence="9">The sequence shown here is derived from an EMBL/GenBank/DDBJ whole genome shotgun (WGS) entry which is preliminary data.</text>
</comment>
<evidence type="ECO:0000256" key="4">
    <source>
        <dbReference type="ARBA" id="ARBA00022806"/>
    </source>
</evidence>
<keyword evidence="2" id="KW-0547">Nucleotide-binding</keyword>
<accession>A0A2W5Z905</accession>
<reference evidence="9 10" key="1">
    <citation type="journal article" date="2017" name="Nature">
        <title>Atmospheric trace gases support primary production in Antarctic desert surface soil.</title>
        <authorList>
            <person name="Ji M."/>
            <person name="Greening C."/>
            <person name="Vanwonterghem I."/>
            <person name="Carere C.R."/>
            <person name="Bay S.K."/>
            <person name="Steen J.A."/>
            <person name="Montgomery K."/>
            <person name="Lines T."/>
            <person name="Beardall J."/>
            <person name="van Dorst J."/>
            <person name="Snape I."/>
            <person name="Stott M.B."/>
            <person name="Hugenholtz P."/>
            <person name="Ferrari B.C."/>
        </authorList>
    </citation>
    <scope>NUCLEOTIDE SEQUENCE [LARGE SCALE GENOMIC DNA]</scope>
    <source>
        <strain evidence="9">RRmetagenome_bin12</strain>
    </source>
</reference>
<dbReference type="InterPro" id="IPR047187">
    <property type="entry name" value="SF1_C_Upf1"/>
</dbReference>
<feature type="domain" description="DNA2/NAM7 helicase helicase" evidence="7">
    <location>
        <begin position="420"/>
        <end position="481"/>
    </location>
</feature>
<feature type="domain" description="DNA2/NAM7 helicase helicase" evidence="7">
    <location>
        <begin position="320"/>
        <end position="412"/>
    </location>
</feature>
<dbReference type="InterPro" id="IPR041677">
    <property type="entry name" value="DNA2/NAM7_AAA_11"/>
</dbReference>
<dbReference type="GO" id="GO:0016787">
    <property type="term" value="F:hydrolase activity"/>
    <property type="evidence" value="ECO:0007669"/>
    <property type="project" value="UniProtKB-KW"/>
</dbReference>
<organism evidence="9 10">
    <name type="scientific">Candidatus Aeolococcus gillhamiae</name>
    <dbReference type="NCBI Taxonomy" id="3127015"/>
    <lineage>
        <taxon>Bacteria</taxon>
        <taxon>Bacillati</taxon>
        <taxon>Candidatus Dormiibacterota</taxon>
        <taxon>Candidatus Dormibacteria</taxon>
        <taxon>Candidatus Aeolococcales</taxon>
        <taxon>Candidatus Aeolococcaceae</taxon>
        <taxon>Candidatus Aeolococcus</taxon>
    </lineage>
</organism>